<evidence type="ECO:0000313" key="2">
    <source>
        <dbReference type="EMBL" id="KTW31212.1"/>
    </source>
</evidence>
<evidence type="ECO:0000313" key="3">
    <source>
        <dbReference type="Proteomes" id="UP000053447"/>
    </source>
</evidence>
<comment type="caution">
    <text evidence="2">The sequence shown here is derived from an EMBL/GenBank/DDBJ whole genome shotgun (WGS) entry which is preliminary data.</text>
</comment>
<dbReference type="EMBL" id="LFWA01000005">
    <property type="protein sequence ID" value="KTW31212.1"/>
    <property type="molecule type" value="Genomic_DNA"/>
</dbReference>
<protein>
    <recommendedName>
        <fullName evidence="4">Spindle pole body-associated protein cut12 domain-containing protein</fullName>
    </recommendedName>
</protein>
<dbReference type="OrthoDB" id="5378105at2759"/>
<keyword evidence="1" id="KW-0175">Coiled coil</keyword>
<evidence type="ECO:0008006" key="4">
    <source>
        <dbReference type="Google" id="ProtNLM"/>
    </source>
</evidence>
<dbReference type="VEuPathDB" id="FungiDB:T551_01285"/>
<name>A0A0W4ZS88_PNEJ7</name>
<dbReference type="AlphaFoldDB" id="A0A0W4ZS88"/>
<dbReference type="GeneID" id="28939803"/>
<dbReference type="RefSeq" id="XP_018230202.1">
    <property type="nucleotide sequence ID" value="XM_018373548.1"/>
</dbReference>
<feature type="coiled-coil region" evidence="1">
    <location>
        <begin position="338"/>
        <end position="365"/>
    </location>
</feature>
<dbReference type="STRING" id="1408657.A0A0W4ZS88"/>
<evidence type="ECO:0000256" key="1">
    <source>
        <dbReference type="SAM" id="Coils"/>
    </source>
</evidence>
<sequence>MIFYWNTKTYNKDSTKENQTYQPNNNQTHSTLSNEIPKTPSATTWVFQAFKNHFFHIKYPEKISYFKNNVNSFLYKNQFNSTIKTNSNTPNPKINILKITEDEKNDLMKIEKDINKEFKKNVQISVSKTVTQNQQNSILKTPKSNSIRKTVSFYENSNHINDLYCSGKETNLSKKFPGNFPSPYIPKLQSFKTDQTYLNIKSSNDSETVVLNSKKLTNIICQQIDSLSQNNQKLKFLVSEICEEQETTHNSLKSNSSEFDITIDLKNSMSFKYWKTKFETLNVIKRDLENEVQFWKSRCSYLEKQLYKLSKISSTFSKKNTKNNLFIEEPEKNKKLINDSLEGDLLNIKENLVNIQKNKSQLIKKSYTHPIFLNPNEITQLEESEKKKVSDFKSLNNQHYLSKNEISKNLNIDIDINQYELEKKGRQSPNIYSIYLYHQGKYKNSNTIFILNDMSHIKIKNKNINQNSLKPYSGSKISYEIANLNNFAKDTPNKEYNSKLIIDDMSRSLSNFRQLKEITNETKKGSQSTTKSFPNLFESITRKEAAAKRLEERRKHRSELYKAKQNKIGKENVISL</sequence>
<reference evidence="3" key="1">
    <citation type="journal article" date="2016" name="Nat. Commun.">
        <title>Genome analysis of three Pneumocystis species reveals adaptation mechanisms to life exclusively in mammalian hosts.</title>
        <authorList>
            <person name="Ma L."/>
            <person name="Chen Z."/>
            <person name="Huang D.W."/>
            <person name="Kutty G."/>
            <person name="Ishihara M."/>
            <person name="Wang H."/>
            <person name="Abouelleil A."/>
            <person name="Bishop L."/>
            <person name="Davey E."/>
            <person name="Deng R."/>
            <person name="Deng X."/>
            <person name="Fan L."/>
            <person name="Fantoni G."/>
            <person name="Fitzgerald M."/>
            <person name="Gogineni E."/>
            <person name="Goldberg J.M."/>
            <person name="Handley G."/>
            <person name="Hu X."/>
            <person name="Huber C."/>
            <person name="Jiao X."/>
            <person name="Jones K."/>
            <person name="Levin J.Z."/>
            <person name="Liu Y."/>
            <person name="Macdonald P."/>
            <person name="Melnikov A."/>
            <person name="Raley C."/>
            <person name="Sassi M."/>
            <person name="Sherman B.T."/>
            <person name="Song X."/>
            <person name="Sykes S."/>
            <person name="Tran B."/>
            <person name="Walsh L."/>
            <person name="Xia Y."/>
            <person name="Yang J."/>
            <person name="Young S."/>
            <person name="Zeng Q."/>
            <person name="Zheng X."/>
            <person name="Stephens R."/>
            <person name="Nusbaum C."/>
            <person name="Birren B.W."/>
            <person name="Azadi P."/>
            <person name="Lempicki R.A."/>
            <person name="Cuomo C.A."/>
            <person name="Kovacs J.A."/>
        </authorList>
    </citation>
    <scope>NUCLEOTIDE SEQUENCE [LARGE SCALE GENOMIC DNA]</scope>
    <source>
        <strain evidence="3">RU7</strain>
    </source>
</reference>
<dbReference type="Proteomes" id="UP000053447">
    <property type="component" value="Unassembled WGS sequence"/>
</dbReference>
<accession>A0A0W4ZS88</accession>
<keyword evidence="3" id="KW-1185">Reference proteome</keyword>
<gene>
    <name evidence="2" type="ORF">T551_01285</name>
</gene>
<organism evidence="2 3">
    <name type="scientific">Pneumocystis jirovecii (strain RU7)</name>
    <name type="common">Human pneumocystis pneumonia agent</name>
    <dbReference type="NCBI Taxonomy" id="1408657"/>
    <lineage>
        <taxon>Eukaryota</taxon>
        <taxon>Fungi</taxon>
        <taxon>Dikarya</taxon>
        <taxon>Ascomycota</taxon>
        <taxon>Taphrinomycotina</taxon>
        <taxon>Pneumocystomycetes</taxon>
        <taxon>Pneumocystaceae</taxon>
        <taxon>Pneumocystis</taxon>
    </lineage>
</organism>
<proteinExistence type="predicted"/>